<dbReference type="InterPro" id="IPR050534">
    <property type="entry name" value="Coronavir_polyprotein_1ab"/>
</dbReference>
<feature type="compositionally biased region" description="Basic and acidic residues" evidence="5">
    <location>
        <begin position="229"/>
        <end position="239"/>
    </location>
</feature>
<comment type="caution">
    <text evidence="7">The sequence shown here is derived from an EMBL/GenBank/DDBJ whole genome shotgun (WGS) entry which is preliminary data.</text>
</comment>
<proteinExistence type="predicted"/>
<evidence type="ECO:0000256" key="3">
    <source>
        <dbReference type="ARBA" id="ARBA00022806"/>
    </source>
</evidence>
<dbReference type="PANTHER" id="PTHR43788:SF8">
    <property type="entry name" value="DNA-BINDING PROTEIN SMUBP-2"/>
    <property type="match status" value="1"/>
</dbReference>
<feature type="domain" description="DNA2/NAM7 helicase-like C-terminal" evidence="6">
    <location>
        <begin position="997"/>
        <end position="1121"/>
    </location>
</feature>
<keyword evidence="4" id="KW-0067">ATP-binding</keyword>
<dbReference type="GO" id="GO:0043139">
    <property type="term" value="F:5'-3' DNA helicase activity"/>
    <property type="evidence" value="ECO:0007669"/>
    <property type="project" value="TreeGrafter"/>
</dbReference>
<dbReference type="PANTHER" id="PTHR43788">
    <property type="entry name" value="DNA2/NAM7 HELICASE FAMILY MEMBER"/>
    <property type="match status" value="1"/>
</dbReference>
<dbReference type="RefSeq" id="WP_088385833.1">
    <property type="nucleotide sequence ID" value="NZ_NIOF01000006.1"/>
</dbReference>
<dbReference type="EMBL" id="NIOF01000006">
    <property type="protein sequence ID" value="OWQ88946.1"/>
    <property type="molecule type" value="Genomic_DNA"/>
</dbReference>
<keyword evidence="3" id="KW-0347">Helicase</keyword>
<dbReference type="SUPFAM" id="SSF52540">
    <property type="entry name" value="P-loop containing nucleoside triphosphate hydrolases"/>
    <property type="match status" value="1"/>
</dbReference>
<evidence type="ECO:0000259" key="6">
    <source>
        <dbReference type="Pfam" id="PF13087"/>
    </source>
</evidence>
<evidence type="ECO:0000256" key="1">
    <source>
        <dbReference type="ARBA" id="ARBA00022741"/>
    </source>
</evidence>
<evidence type="ECO:0000256" key="4">
    <source>
        <dbReference type="ARBA" id="ARBA00022840"/>
    </source>
</evidence>
<keyword evidence="2" id="KW-0378">Hydrolase</keyword>
<organism evidence="7 8">
    <name type="scientific">Roseateles aquatilis</name>
    <dbReference type="NCBI Taxonomy" id="431061"/>
    <lineage>
        <taxon>Bacteria</taxon>
        <taxon>Pseudomonadati</taxon>
        <taxon>Pseudomonadota</taxon>
        <taxon>Betaproteobacteria</taxon>
        <taxon>Burkholderiales</taxon>
        <taxon>Sphaerotilaceae</taxon>
        <taxon>Roseateles</taxon>
    </lineage>
</organism>
<dbReference type="GO" id="GO:0016787">
    <property type="term" value="F:hydrolase activity"/>
    <property type="evidence" value="ECO:0007669"/>
    <property type="project" value="UniProtKB-KW"/>
</dbReference>
<dbReference type="Gene3D" id="3.40.50.300">
    <property type="entry name" value="P-loop containing nucleotide triphosphate hydrolases"/>
    <property type="match status" value="3"/>
</dbReference>
<reference evidence="7 8" key="1">
    <citation type="journal article" date="2008" name="Int. J. Syst. Evol. Microbiol.">
        <title>Description of Roseateles aquatilis sp. nov. and Roseateles terrae sp. nov., in the class Betaproteobacteria, and emended description of the genus Roseateles.</title>
        <authorList>
            <person name="Gomila M."/>
            <person name="Bowien B."/>
            <person name="Falsen E."/>
            <person name="Moore E.R."/>
            <person name="Lalucat J."/>
        </authorList>
    </citation>
    <scope>NUCLEOTIDE SEQUENCE [LARGE SCALE GENOMIC DNA]</scope>
    <source>
        <strain evidence="7 8">CCUG 48205</strain>
    </source>
</reference>
<name>A0A246J8R3_9BURK</name>
<dbReference type="InterPro" id="IPR027417">
    <property type="entry name" value="P-loop_NTPase"/>
</dbReference>
<dbReference type="Pfam" id="PF13087">
    <property type="entry name" value="AAA_12"/>
    <property type="match status" value="1"/>
</dbReference>
<evidence type="ECO:0000256" key="2">
    <source>
        <dbReference type="ARBA" id="ARBA00022801"/>
    </source>
</evidence>
<keyword evidence="1" id="KW-0547">Nucleotide-binding</keyword>
<dbReference type="Proteomes" id="UP000197468">
    <property type="component" value="Unassembled WGS sequence"/>
</dbReference>
<sequence length="1153" mass="126735">MDRQLRGAPSADHISVLSYWHKIEFFIPFDLQRQVLEGKDAEWNVRLISAAQLARMSPEALWSAPVPDGRKLSGFDVFLGVFDKAELAEVTHRVISETLSPDESFDQDERGELEGLTCSARIRVGADGSPMLDELSVSTVPWALGRIAQQGLAGLDFAAFREDLELLKREVRTFRATFAGLPAPAGQDSRPLTAADLAALLEIISAWSSYSPSGDDPRTPVLVLKAKSVEDKSPAEGHASKSAGAPGSGTEDDEDDGDAPLGDTEINILNSFFAEDIARAISSIEQGTAGAALRAYLTPLDQSQRVDLYQPAGLNTVSERLRHKHLIGGHWPDKPAHAMSLMQQFAINSIFDELANDGIFSVNGPPGTGKTTLLRDIFAENIVRRARALSRCSTAGDAFQRERLSVSFEGVSDCWVSVLKDELVGFEMVVASSNNAAVENISRDLPKNKSLGKQPKQDDAGWRAPSGEAKVGYLEPVARNLLERNSKGGYDIPDSDDQAWGLIACALGNKRNRDVFVRGISFAGPKGKEKPPRGFDPGRHQSIWNWRERYAGVSFAEAKRAFAAADYAFGQLVSKLDRYARLSRELFGVSQEPFTAVAASELAAATRARDAEDAAFELLDEEFLLSGRQLDLLKTEEGLIEKRRPSRWERVRDWSAKKAHDAELDANREQQRKWIRRRYDVEPSHTAAKRSLHQARSKVSTAEAALSTRQLEWKAAMQQLQDLAREFPQAAHPSRLAELDEDEWQISGVWRSDLLNAKRSELFVAALQLHEAWLAEVLKTGRGFGGNLVALCHLLDGKRLLDTKAALPIWRSLFMLVPVVSSTFASFARQFRLLGPNSLGWLFIDEAGQAVPQAAVGALWRARRAVVVGDPLQIEPVFTVPIKLLEALEKTSGLPAEMAVAPHQTSVQKLADDANALGATISTGGTSQWIGSPLRVHRRCVDPMFSITNQIAYDGKMIFFEPQDPAARLPPEDSLDIGPSAWVHVAGPAIDKQVVLGQVDLVQDAVLTLFARTGRLPPIYIISPFKRIRGALLDRLSKLDPWRQVAGGRFQPPRSGELREWCKGRIGTVHTFQGKEETIVWLVLGCDGRTIGAAQWAASKPNLLNVAVTRAKHRCVLIGDAALWGGLRNFTAAHADRLPRITPQQFLRSIGQP</sequence>
<dbReference type="AlphaFoldDB" id="A0A246J8R3"/>
<accession>A0A246J8R3</accession>
<evidence type="ECO:0000256" key="5">
    <source>
        <dbReference type="SAM" id="MobiDB-lite"/>
    </source>
</evidence>
<dbReference type="OrthoDB" id="9757917at2"/>
<protein>
    <recommendedName>
        <fullName evidence="6">DNA2/NAM7 helicase-like C-terminal domain-containing protein</fullName>
    </recommendedName>
</protein>
<keyword evidence="8" id="KW-1185">Reference proteome</keyword>
<gene>
    <name evidence="7" type="ORF">CDN99_15880</name>
</gene>
<dbReference type="InterPro" id="IPR041679">
    <property type="entry name" value="DNA2/NAM7-like_C"/>
</dbReference>
<feature type="region of interest" description="Disordered" evidence="5">
    <location>
        <begin position="446"/>
        <end position="466"/>
    </location>
</feature>
<evidence type="ECO:0000313" key="7">
    <source>
        <dbReference type="EMBL" id="OWQ88946.1"/>
    </source>
</evidence>
<feature type="region of interest" description="Disordered" evidence="5">
    <location>
        <begin position="229"/>
        <end position="261"/>
    </location>
</feature>
<dbReference type="GO" id="GO:0005524">
    <property type="term" value="F:ATP binding"/>
    <property type="evidence" value="ECO:0007669"/>
    <property type="project" value="UniProtKB-KW"/>
</dbReference>
<evidence type="ECO:0000313" key="8">
    <source>
        <dbReference type="Proteomes" id="UP000197468"/>
    </source>
</evidence>